<evidence type="ECO:0000256" key="2">
    <source>
        <dbReference type="SAM" id="Phobius"/>
    </source>
</evidence>
<dbReference type="OrthoDB" id="9815229at2"/>
<dbReference type="RefSeq" id="WP_151002637.1">
    <property type="nucleotide sequence ID" value="NZ_BPQY01000383.1"/>
</dbReference>
<dbReference type="Pfam" id="PF09374">
    <property type="entry name" value="PG_binding_3"/>
    <property type="match status" value="1"/>
</dbReference>
<dbReference type="CDD" id="cd13926">
    <property type="entry name" value="N-acetylmuramidase_GH108"/>
    <property type="match status" value="1"/>
</dbReference>
<name>A0A6L3STM3_9HYPH</name>
<feature type="domain" description="Peptidoglycan binding" evidence="4">
    <location>
        <begin position="99"/>
        <end position="161"/>
    </location>
</feature>
<feature type="domain" description="TtsA-like Glycoside hydrolase family 108" evidence="3">
    <location>
        <begin position="16"/>
        <end position="95"/>
    </location>
</feature>
<feature type="region of interest" description="Disordered" evidence="1">
    <location>
        <begin position="273"/>
        <end position="299"/>
    </location>
</feature>
<evidence type="ECO:0000259" key="4">
    <source>
        <dbReference type="Pfam" id="PF09374"/>
    </source>
</evidence>
<dbReference type="Gene3D" id="1.20.141.10">
    <property type="entry name" value="Chitosanase, subunit A, domain 1"/>
    <property type="match status" value="1"/>
</dbReference>
<protein>
    <submittedName>
        <fullName evidence="5">Glycoside hydrolase family 108 protein</fullName>
    </submittedName>
</protein>
<reference evidence="5 6" key="1">
    <citation type="submission" date="2019-09" db="EMBL/GenBank/DDBJ databases">
        <title>YIM 48816 draft genome.</title>
        <authorList>
            <person name="Jiang L."/>
        </authorList>
    </citation>
    <scope>NUCLEOTIDE SEQUENCE [LARGE SCALE GENOMIC DNA]</scope>
    <source>
        <strain evidence="5 6">YIM 48816</strain>
    </source>
</reference>
<feature type="transmembrane region" description="Helical" evidence="2">
    <location>
        <begin position="234"/>
        <end position="256"/>
    </location>
</feature>
<accession>A0A6L3STM3</accession>
<keyword evidence="2" id="KW-0812">Transmembrane</keyword>
<dbReference type="EMBL" id="VZZK01000029">
    <property type="protein sequence ID" value="KAB1076519.1"/>
    <property type="molecule type" value="Genomic_DNA"/>
</dbReference>
<keyword evidence="2" id="KW-1133">Transmembrane helix</keyword>
<sequence length="299" mass="31821">MTAGNFTAWLKLELIFEGGRVDDPRDPGGRTAFGVTQRVYDGFRRNRGQPARDVFRITSAEVAEIYRENYWKKVCGDQLPDGVDIVVGDGAINSGPSQSIKWLQRALGTVRVDGVMGDATIAAARAHPDHDALIAAICDRRMAFLKALKTFRTYGKGWTSRVFQLRDAGQGLATGAGMTDVRATYVADMSQPARLECAKKPPPKADAIWGAGAAGGALSQIVDALTPTAERVQLIGTVLAVITAVGAFLTVAGLVYRTWAAQRTAELNDALDLRPVPMGSPDRLPSPANDDAPAAEGAA</sequence>
<evidence type="ECO:0000256" key="1">
    <source>
        <dbReference type="SAM" id="MobiDB-lite"/>
    </source>
</evidence>
<keyword evidence="6" id="KW-1185">Reference proteome</keyword>
<dbReference type="Proteomes" id="UP000474159">
    <property type="component" value="Unassembled WGS sequence"/>
</dbReference>
<dbReference type="GO" id="GO:0016787">
    <property type="term" value="F:hydrolase activity"/>
    <property type="evidence" value="ECO:0007669"/>
    <property type="project" value="UniProtKB-KW"/>
</dbReference>
<dbReference type="InterPro" id="IPR008565">
    <property type="entry name" value="TtsA-like_GH18_dom"/>
</dbReference>
<dbReference type="InterPro" id="IPR018537">
    <property type="entry name" value="Peptidoglycan-bd_3"/>
</dbReference>
<evidence type="ECO:0000313" key="5">
    <source>
        <dbReference type="EMBL" id="KAB1076519.1"/>
    </source>
</evidence>
<dbReference type="InterPro" id="IPR023346">
    <property type="entry name" value="Lysozyme-like_dom_sf"/>
</dbReference>
<dbReference type="SUPFAM" id="SSF53955">
    <property type="entry name" value="Lysozyme-like"/>
    <property type="match status" value="1"/>
</dbReference>
<dbReference type="AlphaFoldDB" id="A0A6L3STM3"/>
<comment type="caution">
    <text evidence="5">The sequence shown here is derived from an EMBL/GenBank/DDBJ whole genome shotgun (WGS) entry which is preliminary data.</text>
</comment>
<proteinExistence type="predicted"/>
<feature type="compositionally biased region" description="Low complexity" evidence="1">
    <location>
        <begin position="287"/>
        <end position="299"/>
    </location>
</feature>
<keyword evidence="2" id="KW-0472">Membrane</keyword>
<organism evidence="5 6">
    <name type="scientific">Methylobacterium soli</name>
    <dbReference type="NCBI Taxonomy" id="553447"/>
    <lineage>
        <taxon>Bacteria</taxon>
        <taxon>Pseudomonadati</taxon>
        <taxon>Pseudomonadota</taxon>
        <taxon>Alphaproteobacteria</taxon>
        <taxon>Hyphomicrobiales</taxon>
        <taxon>Methylobacteriaceae</taxon>
        <taxon>Methylobacterium</taxon>
    </lineage>
</organism>
<evidence type="ECO:0000313" key="6">
    <source>
        <dbReference type="Proteomes" id="UP000474159"/>
    </source>
</evidence>
<keyword evidence="5" id="KW-0378">Hydrolase</keyword>
<dbReference type="Pfam" id="PF05838">
    <property type="entry name" value="Glyco_hydro_108"/>
    <property type="match status" value="1"/>
</dbReference>
<gene>
    <name evidence="5" type="ORF">F6X53_22705</name>
</gene>
<evidence type="ECO:0000259" key="3">
    <source>
        <dbReference type="Pfam" id="PF05838"/>
    </source>
</evidence>